<feature type="region of interest" description="Disordered" evidence="6">
    <location>
        <begin position="609"/>
        <end position="703"/>
    </location>
</feature>
<feature type="region of interest" description="Disordered" evidence="6">
    <location>
        <begin position="373"/>
        <end position="406"/>
    </location>
</feature>
<evidence type="ECO:0000256" key="3">
    <source>
        <dbReference type="ARBA" id="ARBA00023038"/>
    </source>
</evidence>
<proteinExistence type="predicted"/>
<dbReference type="GO" id="GO:0010604">
    <property type="term" value="P:positive regulation of macromolecule metabolic process"/>
    <property type="evidence" value="ECO:0007669"/>
    <property type="project" value="UniProtKB-ARBA"/>
</dbReference>
<feature type="domain" description="Calponin-homology (CH)" evidence="7">
    <location>
        <begin position="21"/>
        <end position="125"/>
    </location>
</feature>
<feature type="compositionally biased region" description="Polar residues" evidence="6">
    <location>
        <begin position="822"/>
        <end position="833"/>
    </location>
</feature>
<dbReference type="CDD" id="cd21278">
    <property type="entry name" value="CH_LIMCH1"/>
    <property type="match status" value="1"/>
</dbReference>
<dbReference type="SMART" id="SM00033">
    <property type="entry name" value="CH"/>
    <property type="match status" value="1"/>
</dbReference>
<sequence length="981" mass="110340">MACPALGLEALQPLQPEPPPEPAFSEAQKWIEQVTGRSFGDKDFRTGLENGILLCELLNAIKPGLVKKINRLPTPIAGLDNIILFLRGCKELGLRESQLFDPSDLQDTSNRVTVKSLDYSRKLKNVLVTIYWLGKAANSSACYSGTTLNLKEFEGLLAQMRKETDDIESPKRSIRDSGYIDCWDSERSDSLSPPRHGRDDSFDSLDSFGSRSRQTPSPDVVLRGSSDGRGSDSESDLPHRKLPDVKKDDMSARRTSHGEPKSAVPFNQYLPNKSNQTAYVPAPLRKKKAEREEYRKSWSTATSPLGGERPFRYGPRTPVSDDAESTSMFDMRCEEEATVQPHSRARQEQLQLINNQLREEDDKWQDDLARWKSRRRSASQDLIKKEEERKKMEKLLAGEDGTSERRKSIKTYREIVQEKERRERELHEAYKNARSQEEAEGILQQYIERFTISEAVLERLEMPKILERSHSTEPNLTPFLNDPSPMKYLRRQSLPPPKFTATVETTIARTSVLDTSMSAGSGSPSKTVTPKAVPMLTPKPYSQPKNSQEVLKTFKVDGKVSMNGETVHGDKEKEKEGPTVALTPSLTKSQMFEGVARVHGSPVELKQGNNSIEINIKKPNSVPQELRATTEETEPNSQEDENDGEKTQKGNTELASSEPQNFTTTVTRCSPTVPFVEFSSSPQLKNDVPEEKDQKKLENEMSGKVELVLSQKERYQKEQNKLKEEWEKAQKEVEEEERRYYEEERKIIEDTVVPFTLSSSSADQLSTSPSVTESSGKVNKMDLENCREEEQETRQKKPLQGDNNDLMLKPRENHPLEEMGSLTQGASAHSKNPVSKGVHQDHQLDTETGAPHCGMNSQLAQDASQNQQVSNPSMHILEDVKPKTLPLDKSMNHQIESPSERRKSISGKKLCSSCGLPLGKGAAMIIETLHLYFHIQCFRCGICKGQLGDAVSGTDVRIRNGLLNCNDCYMRSRSAGQPTTL</sequence>
<dbReference type="GO" id="GO:0032034">
    <property type="term" value="F:myosin II head/neck binding"/>
    <property type="evidence" value="ECO:0007669"/>
    <property type="project" value="TreeGrafter"/>
</dbReference>
<dbReference type="InterPro" id="IPR003096">
    <property type="entry name" value="SM22_calponin"/>
</dbReference>
<feature type="compositionally biased region" description="Basic and acidic residues" evidence="6">
    <location>
        <begin position="382"/>
        <end position="406"/>
    </location>
</feature>
<feature type="compositionally biased region" description="Low complexity" evidence="6">
    <location>
        <begin position="758"/>
        <end position="770"/>
    </location>
</feature>
<dbReference type="InterPro" id="IPR001781">
    <property type="entry name" value="Znf_LIM"/>
</dbReference>
<dbReference type="AlphaFoldDB" id="A0A7N5K0A8"/>
<dbReference type="PROSITE" id="PS50023">
    <property type="entry name" value="LIM_DOMAIN_2"/>
    <property type="match status" value="1"/>
</dbReference>
<evidence type="ECO:0000259" key="7">
    <source>
        <dbReference type="PROSITE" id="PS50021"/>
    </source>
</evidence>
<dbReference type="PANTHER" id="PTHR15551:SF3">
    <property type="entry name" value="LIM AND CALPONIN HOMOLOGY DOMAINS-CONTAINING PROTEIN 1"/>
    <property type="match status" value="1"/>
</dbReference>
<dbReference type="InterPro" id="IPR031865">
    <property type="entry name" value="DUF4757"/>
</dbReference>
<dbReference type="PROSITE" id="PS50021">
    <property type="entry name" value="CH"/>
    <property type="match status" value="1"/>
</dbReference>
<dbReference type="PROSITE" id="PS00478">
    <property type="entry name" value="LIM_DOMAIN_1"/>
    <property type="match status" value="1"/>
</dbReference>
<dbReference type="GO" id="GO:0051893">
    <property type="term" value="P:regulation of focal adhesion assembly"/>
    <property type="evidence" value="ECO:0007669"/>
    <property type="project" value="TreeGrafter"/>
</dbReference>
<evidence type="ECO:0000256" key="5">
    <source>
        <dbReference type="SAM" id="Coils"/>
    </source>
</evidence>
<dbReference type="GO" id="GO:0031032">
    <property type="term" value="P:actomyosin structure organization"/>
    <property type="evidence" value="ECO:0007669"/>
    <property type="project" value="InterPro"/>
</dbReference>
<dbReference type="Gene3D" id="1.10.418.10">
    <property type="entry name" value="Calponin-like domain"/>
    <property type="match status" value="1"/>
</dbReference>
<feature type="coiled-coil region" evidence="5">
    <location>
        <begin position="705"/>
        <end position="746"/>
    </location>
</feature>
<feature type="region of interest" description="Disordered" evidence="6">
    <location>
        <begin position="757"/>
        <end position="810"/>
    </location>
</feature>
<feature type="compositionally biased region" description="Polar residues" evidence="6">
    <location>
        <begin position="269"/>
        <end position="278"/>
    </location>
</feature>
<dbReference type="InterPro" id="IPR001715">
    <property type="entry name" value="CH_dom"/>
</dbReference>
<dbReference type="PRINTS" id="PR00888">
    <property type="entry name" value="SM22CALPONIN"/>
</dbReference>
<evidence type="ECO:0000313" key="10">
    <source>
        <dbReference type="Proteomes" id="UP000008912"/>
    </source>
</evidence>
<dbReference type="CDD" id="cd08368">
    <property type="entry name" value="LIM"/>
    <property type="match status" value="1"/>
</dbReference>
<reference evidence="9" key="2">
    <citation type="submission" date="2025-08" db="UniProtKB">
        <authorList>
            <consortium name="Ensembl"/>
        </authorList>
    </citation>
    <scope>IDENTIFICATION</scope>
</reference>
<dbReference type="GO" id="GO:0003779">
    <property type="term" value="F:actin binding"/>
    <property type="evidence" value="ECO:0007669"/>
    <property type="project" value="InterPro"/>
</dbReference>
<dbReference type="Proteomes" id="UP000008912">
    <property type="component" value="Unassembled WGS sequence"/>
</dbReference>
<dbReference type="SMART" id="SM00132">
    <property type="entry name" value="LIM"/>
    <property type="match status" value="1"/>
</dbReference>
<accession>A0A7N5K0A8</accession>
<dbReference type="GO" id="GO:0046872">
    <property type="term" value="F:metal ion binding"/>
    <property type="evidence" value="ECO:0007669"/>
    <property type="project" value="UniProtKB-KW"/>
</dbReference>
<feature type="compositionally biased region" description="Low complexity" evidence="6">
    <location>
        <begin position="204"/>
        <end position="213"/>
    </location>
</feature>
<keyword evidence="5" id="KW-0175">Coiled coil</keyword>
<feature type="domain" description="LIM zinc-binding" evidence="8">
    <location>
        <begin position="909"/>
        <end position="975"/>
    </location>
</feature>
<evidence type="ECO:0000313" key="9">
    <source>
        <dbReference type="Ensembl" id="ENSAMEP00000033042.1"/>
    </source>
</evidence>
<keyword evidence="10" id="KW-1185">Reference proteome</keyword>
<feature type="compositionally biased region" description="Polar residues" evidence="6">
    <location>
        <begin position="649"/>
        <end position="670"/>
    </location>
</feature>
<protein>
    <submittedName>
        <fullName evidence="9">LIM and calponin homology domains 1</fullName>
    </submittedName>
</protein>
<feature type="compositionally biased region" description="Polar residues" evidence="6">
    <location>
        <begin position="855"/>
        <end position="869"/>
    </location>
</feature>
<feature type="compositionally biased region" description="Basic and acidic residues" evidence="6">
    <location>
        <begin position="567"/>
        <end position="577"/>
    </location>
</feature>
<organism evidence="9 10">
    <name type="scientific">Ailuropoda melanoleuca</name>
    <name type="common">Giant panda</name>
    <dbReference type="NCBI Taxonomy" id="9646"/>
    <lineage>
        <taxon>Eukaryota</taxon>
        <taxon>Metazoa</taxon>
        <taxon>Chordata</taxon>
        <taxon>Craniata</taxon>
        <taxon>Vertebrata</taxon>
        <taxon>Euteleostomi</taxon>
        <taxon>Mammalia</taxon>
        <taxon>Eutheria</taxon>
        <taxon>Laurasiatheria</taxon>
        <taxon>Carnivora</taxon>
        <taxon>Caniformia</taxon>
        <taxon>Ursidae</taxon>
        <taxon>Ailuropoda</taxon>
    </lineage>
</organism>
<dbReference type="PANTHER" id="PTHR15551">
    <property type="entry name" value="LIM DOMAIN ONLY 7"/>
    <property type="match status" value="1"/>
</dbReference>
<evidence type="ECO:0000256" key="6">
    <source>
        <dbReference type="SAM" id="MobiDB-lite"/>
    </source>
</evidence>
<reference evidence="9 10" key="1">
    <citation type="journal article" date="2010" name="Nature">
        <title>The sequence and de novo assembly of the giant panda genome.</title>
        <authorList>
            <person name="Li R."/>
            <person name="Fan W."/>
            <person name="Tian G."/>
            <person name="Zhu H."/>
            <person name="He L."/>
            <person name="Cai J."/>
            <person name="Huang Q."/>
            <person name="Cai Q."/>
            <person name="Li B."/>
            <person name="Bai Y."/>
            <person name="Zhang Z."/>
            <person name="Zhang Y."/>
            <person name="Wang W."/>
            <person name="Li J."/>
            <person name="Wei F."/>
            <person name="Li H."/>
            <person name="Jian M."/>
            <person name="Li J."/>
            <person name="Zhang Z."/>
            <person name="Nielsen R."/>
            <person name="Li D."/>
            <person name="Gu W."/>
            <person name="Yang Z."/>
            <person name="Xuan Z."/>
            <person name="Ryder O.A."/>
            <person name="Leung F.C."/>
            <person name="Zhou Y."/>
            <person name="Cao J."/>
            <person name="Sun X."/>
            <person name="Fu Y."/>
            <person name="Fang X."/>
            <person name="Guo X."/>
            <person name="Wang B."/>
            <person name="Hou R."/>
            <person name="Shen F."/>
            <person name="Mu B."/>
            <person name="Ni P."/>
            <person name="Lin R."/>
            <person name="Qian W."/>
            <person name="Wang G."/>
            <person name="Yu C."/>
            <person name="Nie W."/>
            <person name="Wang J."/>
            <person name="Wu Z."/>
            <person name="Liang H."/>
            <person name="Min J."/>
            <person name="Wu Q."/>
            <person name="Cheng S."/>
            <person name="Ruan J."/>
            <person name="Wang M."/>
            <person name="Shi Z."/>
            <person name="Wen M."/>
            <person name="Liu B."/>
            <person name="Ren X."/>
            <person name="Zheng H."/>
            <person name="Dong D."/>
            <person name="Cook K."/>
            <person name="Shan G."/>
            <person name="Zhang H."/>
            <person name="Kosiol C."/>
            <person name="Xie X."/>
            <person name="Lu Z."/>
            <person name="Zheng H."/>
            <person name="Li Y."/>
            <person name="Steiner C.C."/>
            <person name="Lam T.T."/>
            <person name="Lin S."/>
            <person name="Zhang Q."/>
            <person name="Li G."/>
            <person name="Tian J."/>
            <person name="Gong T."/>
            <person name="Liu H."/>
            <person name="Zhang D."/>
            <person name="Fang L."/>
            <person name="Ye C."/>
            <person name="Zhang J."/>
            <person name="Hu W."/>
            <person name="Xu A."/>
            <person name="Ren Y."/>
            <person name="Zhang G."/>
            <person name="Bruford M.W."/>
            <person name="Li Q."/>
            <person name="Ma L."/>
            <person name="Guo Y."/>
            <person name="An N."/>
            <person name="Hu Y."/>
            <person name="Zheng Y."/>
            <person name="Shi Y."/>
            <person name="Li Z."/>
            <person name="Liu Q."/>
            <person name="Chen Y."/>
            <person name="Zhao J."/>
            <person name="Qu N."/>
            <person name="Zhao S."/>
            <person name="Tian F."/>
            <person name="Wang X."/>
            <person name="Wang H."/>
            <person name="Xu L."/>
            <person name="Liu X."/>
            <person name="Vinar T."/>
            <person name="Wang Y."/>
            <person name="Lam T.W."/>
            <person name="Yiu S.M."/>
            <person name="Liu S."/>
            <person name="Zhang H."/>
            <person name="Li D."/>
            <person name="Huang Y."/>
            <person name="Wang X."/>
            <person name="Yang G."/>
            <person name="Jiang Z."/>
            <person name="Wang J."/>
            <person name="Qin N."/>
            <person name="Li L."/>
            <person name="Li J."/>
            <person name="Bolund L."/>
            <person name="Kristiansen K."/>
            <person name="Wong G.K."/>
            <person name="Olson M."/>
            <person name="Zhang X."/>
            <person name="Li S."/>
            <person name="Yang H."/>
            <person name="Wang J."/>
            <person name="Wang J."/>
        </authorList>
    </citation>
    <scope>NUCLEOTIDE SEQUENCE [LARGE SCALE GENOMIC DNA]</scope>
</reference>
<feature type="region of interest" description="Disordered" evidence="6">
    <location>
        <begin position="562"/>
        <end position="581"/>
    </location>
</feature>
<keyword evidence="2 4" id="KW-0862">Zinc</keyword>
<keyword evidence="1 4" id="KW-0479">Metal-binding</keyword>
<dbReference type="GeneTree" id="ENSGT00950000183159"/>
<dbReference type="Gene3D" id="2.10.110.10">
    <property type="entry name" value="Cysteine Rich Protein"/>
    <property type="match status" value="1"/>
</dbReference>
<dbReference type="GO" id="GO:0080090">
    <property type="term" value="P:regulation of primary metabolic process"/>
    <property type="evidence" value="ECO:0007669"/>
    <property type="project" value="UniProtKB-ARBA"/>
</dbReference>
<gene>
    <name evidence="9" type="primary">LIMCH1</name>
</gene>
<dbReference type="GO" id="GO:0051496">
    <property type="term" value="P:positive regulation of stress fiber assembly"/>
    <property type="evidence" value="ECO:0007669"/>
    <property type="project" value="TreeGrafter"/>
</dbReference>
<name>A0A7N5K0A8_AILME</name>
<dbReference type="FunFam" id="2.10.110.10:FF:000041">
    <property type="entry name" value="LIM and calponin homology domains 1"/>
    <property type="match status" value="1"/>
</dbReference>
<dbReference type="PRINTS" id="PR00889">
    <property type="entry name" value="CALPONIN"/>
</dbReference>
<dbReference type="Pfam" id="PF00307">
    <property type="entry name" value="CH"/>
    <property type="match status" value="1"/>
</dbReference>
<feature type="compositionally biased region" description="Acidic residues" evidence="6">
    <location>
        <begin position="631"/>
        <end position="643"/>
    </location>
</feature>
<dbReference type="Pfam" id="PF15949">
    <property type="entry name" value="DUF4757"/>
    <property type="match status" value="1"/>
</dbReference>
<dbReference type="GO" id="GO:0001725">
    <property type="term" value="C:stress fiber"/>
    <property type="evidence" value="ECO:0007669"/>
    <property type="project" value="TreeGrafter"/>
</dbReference>
<evidence type="ECO:0000256" key="4">
    <source>
        <dbReference type="PROSITE-ProRule" id="PRU00125"/>
    </source>
</evidence>
<dbReference type="Ensembl" id="ENSAMET00000046904.1">
    <property type="protein sequence ID" value="ENSAMEP00000033042.1"/>
    <property type="gene ID" value="ENSAMEG00000013049.2"/>
</dbReference>
<feature type="region of interest" description="Disordered" evidence="6">
    <location>
        <begin position="822"/>
        <end position="869"/>
    </location>
</feature>
<evidence type="ECO:0000256" key="2">
    <source>
        <dbReference type="ARBA" id="ARBA00022833"/>
    </source>
</evidence>
<dbReference type="InterPro" id="IPR001997">
    <property type="entry name" value="Calponin/LIMCH1"/>
</dbReference>
<evidence type="ECO:0000256" key="1">
    <source>
        <dbReference type="ARBA" id="ARBA00022723"/>
    </source>
</evidence>
<feature type="compositionally biased region" description="Basic and acidic residues" evidence="6">
    <location>
        <begin position="687"/>
        <end position="703"/>
    </location>
</feature>
<dbReference type="InterPro" id="IPR036872">
    <property type="entry name" value="CH_dom_sf"/>
</dbReference>
<feature type="region of interest" description="Disordered" evidence="6">
    <location>
        <begin position="185"/>
        <end position="326"/>
    </location>
</feature>
<feature type="compositionally biased region" description="Basic and acidic residues" evidence="6">
    <location>
        <begin position="779"/>
        <end position="795"/>
    </location>
</feature>
<reference evidence="9" key="3">
    <citation type="submission" date="2025-09" db="UniProtKB">
        <authorList>
            <consortium name="Ensembl"/>
        </authorList>
    </citation>
    <scope>IDENTIFICATION</scope>
</reference>
<feature type="compositionally biased region" description="Basic and acidic residues" evidence="6">
    <location>
        <begin position="229"/>
        <end position="260"/>
    </location>
</feature>
<evidence type="ECO:0000259" key="8">
    <source>
        <dbReference type="PROSITE" id="PS50023"/>
    </source>
</evidence>
<dbReference type="FunFam" id="1.10.418.10:FF:000038">
    <property type="entry name" value="LIM and calponin homology domains-containing protein 1"/>
    <property type="match status" value="1"/>
</dbReference>
<dbReference type="Pfam" id="PF00412">
    <property type="entry name" value="LIM"/>
    <property type="match status" value="1"/>
</dbReference>
<dbReference type="SUPFAM" id="SSF47576">
    <property type="entry name" value="Calponin-homology domain, CH-domain"/>
    <property type="match status" value="1"/>
</dbReference>
<keyword evidence="3 4" id="KW-0440">LIM domain</keyword>